<dbReference type="InterPro" id="IPR014349">
    <property type="entry name" value="Rieske_Fe-S_prot"/>
</dbReference>
<accession>A0A7H0HPX5</accession>
<feature type="compositionally biased region" description="Low complexity" evidence="10">
    <location>
        <begin position="30"/>
        <end position="50"/>
    </location>
</feature>
<dbReference type="KEGG" id="sgj:IAG43_06320"/>
<evidence type="ECO:0000256" key="1">
    <source>
        <dbReference type="ARBA" id="ARBA00002494"/>
    </source>
</evidence>
<evidence type="ECO:0000259" key="11">
    <source>
        <dbReference type="PROSITE" id="PS51296"/>
    </source>
</evidence>
<dbReference type="Pfam" id="PF00355">
    <property type="entry name" value="Rieske"/>
    <property type="match status" value="1"/>
</dbReference>
<evidence type="ECO:0000256" key="9">
    <source>
        <dbReference type="ARBA" id="ARBA00034078"/>
    </source>
</evidence>
<dbReference type="PROSITE" id="PS51318">
    <property type="entry name" value="TAT"/>
    <property type="match status" value="1"/>
</dbReference>
<dbReference type="EMBL" id="CP060825">
    <property type="protein sequence ID" value="QNP62591.1"/>
    <property type="molecule type" value="Genomic_DNA"/>
</dbReference>
<dbReference type="InterPro" id="IPR036922">
    <property type="entry name" value="Rieske_2Fe-2S_sf"/>
</dbReference>
<dbReference type="PRINTS" id="PR00162">
    <property type="entry name" value="RIESKE"/>
</dbReference>
<dbReference type="InterPro" id="IPR005805">
    <property type="entry name" value="Rieske_Fe-S_prot_C"/>
</dbReference>
<feature type="domain" description="Rieske" evidence="11">
    <location>
        <begin position="51"/>
        <end position="143"/>
    </location>
</feature>
<dbReference type="PROSITE" id="PS51296">
    <property type="entry name" value="RIESKE"/>
    <property type="match status" value="1"/>
</dbReference>
<dbReference type="RefSeq" id="WP_187739775.1">
    <property type="nucleotide sequence ID" value="NZ_CP060825.1"/>
</dbReference>
<sequence>MDTCRRSVLAAGAAGAVGLVTGCGGDDGGPSAPAASDGASASGGASSPAGEELTGTADVPVGGGTVFKEQKVVVTQPEAGRFKAFSAICTHQQCLVTEVADGLIVCPCHGSRFRVTDGSVERGPATRPLPPEQITVSGDAVLLT</sequence>
<dbReference type="SUPFAM" id="SSF50022">
    <property type="entry name" value="ISP domain"/>
    <property type="match status" value="1"/>
</dbReference>
<feature type="region of interest" description="Disordered" evidence="10">
    <location>
        <begin position="30"/>
        <end position="62"/>
    </location>
</feature>
<evidence type="ECO:0000256" key="6">
    <source>
        <dbReference type="ARBA" id="ARBA00023014"/>
    </source>
</evidence>
<dbReference type="GO" id="GO:0016020">
    <property type="term" value="C:membrane"/>
    <property type="evidence" value="ECO:0007669"/>
    <property type="project" value="InterPro"/>
</dbReference>
<proteinExistence type="predicted"/>
<dbReference type="InterPro" id="IPR006311">
    <property type="entry name" value="TAT_signal"/>
</dbReference>
<keyword evidence="13" id="KW-1185">Reference proteome</keyword>
<dbReference type="InterPro" id="IPR017941">
    <property type="entry name" value="Rieske_2Fe-2S"/>
</dbReference>
<dbReference type="AlphaFoldDB" id="A0A7H0HPX5"/>
<organism evidence="12 13">
    <name type="scientific">Streptomyces genisteinicus</name>
    <dbReference type="NCBI Taxonomy" id="2768068"/>
    <lineage>
        <taxon>Bacteria</taxon>
        <taxon>Bacillati</taxon>
        <taxon>Actinomycetota</taxon>
        <taxon>Actinomycetes</taxon>
        <taxon>Kitasatosporales</taxon>
        <taxon>Streptomycetaceae</taxon>
        <taxon>Streptomyces</taxon>
    </lineage>
</organism>
<evidence type="ECO:0000256" key="8">
    <source>
        <dbReference type="ARBA" id="ARBA00029586"/>
    </source>
</evidence>
<dbReference type="GO" id="GO:0016705">
    <property type="term" value="F:oxidoreductase activity, acting on paired donors, with incorporation or reduction of molecular oxygen"/>
    <property type="evidence" value="ECO:0007669"/>
    <property type="project" value="UniProtKB-ARBA"/>
</dbReference>
<keyword evidence="3" id="KW-0001">2Fe-2S</keyword>
<dbReference type="FunFam" id="2.102.10.10:FF:000016">
    <property type="entry name" value="Nitrite reductase/ring-hydroxylating ferredoxin subunit"/>
    <property type="match status" value="1"/>
</dbReference>
<reference evidence="12 13" key="1">
    <citation type="submission" date="2020-08" db="EMBL/GenBank/DDBJ databases">
        <title>A novel species.</title>
        <authorList>
            <person name="Gao J."/>
        </authorList>
    </citation>
    <scope>NUCLEOTIDE SEQUENCE [LARGE SCALE GENOMIC DNA]</scope>
    <source>
        <strain evidence="12 13">CRPJ-33</strain>
    </source>
</reference>
<dbReference type="GO" id="GO:0046872">
    <property type="term" value="F:metal ion binding"/>
    <property type="evidence" value="ECO:0007669"/>
    <property type="project" value="UniProtKB-KW"/>
</dbReference>
<evidence type="ECO:0000313" key="12">
    <source>
        <dbReference type="EMBL" id="QNP62591.1"/>
    </source>
</evidence>
<evidence type="ECO:0000313" key="13">
    <source>
        <dbReference type="Proteomes" id="UP000516230"/>
    </source>
</evidence>
<evidence type="ECO:0000256" key="3">
    <source>
        <dbReference type="ARBA" id="ARBA00022714"/>
    </source>
</evidence>
<dbReference type="PROSITE" id="PS51257">
    <property type="entry name" value="PROKAR_LIPOPROTEIN"/>
    <property type="match status" value="1"/>
</dbReference>
<dbReference type="GO" id="GO:0004497">
    <property type="term" value="F:monooxygenase activity"/>
    <property type="evidence" value="ECO:0007669"/>
    <property type="project" value="UniProtKB-ARBA"/>
</dbReference>
<keyword evidence="5" id="KW-0408">Iron</keyword>
<comment type="function">
    <text evidence="1">Iron-sulfur subunit of the cytochrome bc1 complex, an essential component of the respiratory electron transport chain required for ATP synthesis. The bc1 complex catalyzes the oxidation of menaquinol and the reduction of cytochrome c in the respiratory chain. The bc1 complex operates through a Q-cycle mechanism that couples electron transfer to generation of the proton gradient that drives ATP synthesis.</text>
</comment>
<evidence type="ECO:0000256" key="10">
    <source>
        <dbReference type="SAM" id="MobiDB-lite"/>
    </source>
</evidence>
<dbReference type="GO" id="GO:0051537">
    <property type="term" value="F:2 iron, 2 sulfur cluster binding"/>
    <property type="evidence" value="ECO:0007669"/>
    <property type="project" value="UniProtKB-KW"/>
</dbReference>
<evidence type="ECO:0000256" key="4">
    <source>
        <dbReference type="ARBA" id="ARBA00022723"/>
    </source>
</evidence>
<evidence type="ECO:0000256" key="5">
    <source>
        <dbReference type="ARBA" id="ARBA00023004"/>
    </source>
</evidence>
<protein>
    <recommendedName>
        <fullName evidence="2">Cytochrome bc1 complex Rieske iron-sulfur subunit</fullName>
    </recommendedName>
    <alternativeName>
        <fullName evidence="8">Cytochrome bc1 reductase complex subunit QcrA</fullName>
    </alternativeName>
</protein>
<keyword evidence="7" id="KW-1015">Disulfide bond</keyword>
<gene>
    <name evidence="12" type="ORF">IAG43_06320</name>
</gene>
<dbReference type="Proteomes" id="UP000516230">
    <property type="component" value="Chromosome"/>
</dbReference>
<evidence type="ECO:0000256" key="7">
    <source>
        <dbReference type="ARBA" id="ARBA00023157"/>
    </source>
</evidence>
<comment type="cofactor">
    <cofactor evidence="9">
        <name>[2Fe-2S] cluster</name>
        <dbReference type="ChEBI" id="CHEBI:190135"/>
    </cofactor>
</comment>
<dbReference type="Gene3D" id="2.102.10.10">
    <property type="entry name" value="Rieske [2Fe-2S] iron-sulphur domain"/>
    <property type="match status" value="1"/>
</dbReference>
<name>A0A7H0HPX5_9ACTN</name>
<keyword evidence="4" id="KW-0479">Metal-binding</keyword>
<dbReference type="CDD" id="cd03467">
    <property type="entry name" value="Rieske"/>
    <property type="match status" value="1"/>
</dbReference>
<evidence type="ECO:0000256" key="2">
    <source>
        <dbReference type="ARBA" id="ARBA00015816"/>
    </source>
</evidence>
<dbReference type="PANTHER" id="PTHR10134">
    <property type="entry name" value="CYTOCHROME B-C1 COMPLEX SUBUNIT RIESKE, MITOCHONDRIAL"/>
    <property type="match status" value="1"/>
</dbReference>
<keyword evidence="6" id="KW-0411">Iron-sulfur</keyword>